<dbReference type="EC" id="2.3.2.27" evidence="11"/>
<dbReference type="SUPFAM" id="SSF57850">
    <property type="entry name" value="RING/U-box"/>
    <property type="match status" value="1"/>
</dbReference>
<evidence type="ECO:0000256" key="8">
    <source>
        <dbReference type="ARBA" id="ARBA00022833"/>
    </source>
</evidence>
<dbReference type="InterPro" id="IPR017907">
    <property type="entry name" value="Znf_RING_CS"/>
</dbReference>
<organism evidence="14 15">
    <name type="scientific">Asparagus officinalis</name>
    <name type="common">Garden asparagus</name>
    <dbReference type="NCBI Taxonomy" id="4686"/>
    <lineage>
        <taxon>Eukaryota</taxon>
        <taxon>Viridiplantae</taxon>
        <taxon>Streptophyta</taxon>
        <taxon>Embryophyta</taxon>
        <taxon>Tracheophyta</taxon>
        <taxon>Spermatophyta</taxon>
        <taxon>Magnoliopsida</taxon>
        <taxon>Liliopsida</taxon>
        <taxon>Asparagales</taxon>
        <taxon>Asparagaceae</taxon>
        <taxon>Asparagoideae</taxon>
        <taxon>Asparagus</taxon>
    </lineage>
</organism>
<dbReference type="AlphaFoldDB" id="A0A5P1F1R9"/>
<dbReference type="SMART" id="SM00184">
    <property type="entry name" value="RING"/>
    <property type="match status" value="1"/>
</dbReference>
<comment type="domain">
    <text evidence="11">The RING-type zinc finger domain is responsible for E3 ligase activity.</text>
</comment>
<dbReference type="GO" id="GO:0005789">
    <property type="term" value="C:endoplasmic reticulum membrane"/>
    <property type="evidence" value="ECO:0007669"/>
    <property type="project" value="UniProtKB-SubCell"/>
</dbReference>
<accession>A0A5P1F1R9</accession>
<dbReference type="InterPro" id="IPR018957">
    <property type="entry name" value="Znf_C3HC4_RING-type"/>
</dbReference>
<evidence type="ECO:0000256" key="6">
    <source>
        <dbReference type="ARBA" id="ARBA00022771"/>
    </source>
</evidence>
<keyword evidence="11" id="KW-0256">Endoplasmic reticulum</keyword>
<name>A0A5P1F1R9_ASPOF</name>
<dbReference type="PROSITE" id="PS00518">
    <property type="entry name" value="ZF_RING_1"/>
    <property type="match status" value="1"/>
</dbReference>
<feature type="transmembrane region" description="Helical" evidence="11">
    <location>
        <begin position="232"/>
        <end position="250"/>
    </location>
</feature>
<dbReference type="Pfam" id="PF00097">
    <property type="entry name" value="zf-C3HC4"/>
    <property type="match status" value="1"/>
</dbReference>
<evidence type="ECO:0000256" key="2">
    <source>
        <dbReference type="ARBA" id="ARBA00004308"/>
    </source>
</evidence>
<dbReference type="InterPro" id="IPR013083">
    <property type="entry name" value="Znf_RING/FYVE/PHD"/>
</dbReference>
<keyword evidence="6 10" id="KW-0863">Zinc-finger</keyword>
<evidence type="ECO:0000256" key="12">
    <source>
        <dbReference type="SAM" id="MobiDB-lite"/>
    </source>
</evidence>
<evidence type="ECO:0000256" key="10">
    <source>
        <dbReference type="PROSITE-ProRule" id="PRU00175"/>
    </source>
</evidence>
<sequence length="251" mass="28465">MEVEGIPNGYFTEAIEEPHIEQEPKKKGETPPPQPSVSSASFDCNICLDFAVDPVVTLCGHLYCWPCIYKWLEMDNTTDSTQHCPVCKASLSQDSLVPLYGRGHSTKNSSHQTFTNIPQRPNSSVHHQRSQSEISDEEENPNPNHRHRHHHHYHVHQHEHHHHYPSLTNRVIHSTAGGVLGGMAIAVLPWVFRNHQESAASMQFANSSSPYYVGGSGGSLRRRRQEMEVETSLHQIWVFLFCCAMLCLLLF</sequence>
<evidence type="ECO:0000256" key="1">
    <source>
        <dbReference type="ARBA" id="ARBA00000900"/>
    </source>
</evidence>
<dbReference type="GO" id="GO:0061630">
    <property type="term" value="F:ubiquitin protein ligase activity"/>
    <property type="evidence" value="ECO:0007669"/>
    <property type="project" value="UniProtKB-UniRule"/>
</dbReference>
<evidence type="ECO:0000256" key="3">
    <source>
        <dbReference type="ARBA" id="ARBA00004906"/>
    </source>
</evidence>
<dbReference type="InterPro" id="IPR001841">
    <property type="entry name" value="Znf_RING"/>
</dbReference>
<dbReference type="EMBL" id="CM007384">
    <property type="protein sequence ID" value="ONK71357.1"/>
    <property type="molecule type" value="Genomic_DNA"/>
</dbReference>
<dbReference type="OrthoDB" id="6270329at2759"/>
<keyword evidence="4 11" id="KW-0808">Transferase</keyword>
<dbReference type="UniPathway" id="UPA00143"/>
<dbReference type="Gene3D" id="3.30.40.10">
    <property type="entry name" value="Zinc/RING finger domain, C3HC4 (zinc finger)"/>
    <property type="match status" value="1"/>
</dbReference>
<keyword evidence="11" id="KW-0812">Transmembrane</keyword>
<feature type="region of interest" description="Disordered" evidence="12">
    <location>
        <begin position="98"/>
        <end position="160"/>
    </location>
</feature>
<dbReference type="OMA" id="NPYQNQH"/>
<dbReference type="Proteomes" id="UP000243459">
    <property type="component" value="Chromosome 4"/>
</dbReference>
<evidence type="ECO:0000256" key="11">
    <source>
        <dbReference type="RuleBase" id="RU369090"/>
    </source>
</evidence>
<dbReference type="InterPro" id="IPR045103">
    <property type="entry name" value="RNF5/RNF185-like"/>
</dbReference>
<comment type="function">
    <text evidence="11">E3 ubiquitin-protein ligase.</text>
</comment>
<keyword evidence="7 11" id="KW-0833">Ubl conjugation pathway</keyword>
<feature type="domain" description="RING-type" evidence="13">
    <location>
        <begin position="44"/>
        <end position="88"/>
    </location>
</feature>
<comment type="caution">
    <text evidence="11">Lacks conserved residue(s) required for the propagation of feature annotation.</text>
</comment>
<comment type="catalytic activity">
    <reaction evidence="1 11">
        <text>S-ubiquitinyl-[E2 ubiquitin-conjugating enzyme]-L-cysteine + [acceptor protein]-L-lysine = [E2 ubiquitin-conjugating enzyme]-L-cysteine + N(6)-ubiquitinyl-[acceptor protein]-L-lysine.</text>
        <dbReference type="EC" id="2.3.2.27"/>
    </reaction>
</comment>
<evidence type="ECO:0000259" key="13">
    <source>
        <dbReference type="PROSITE" id="PS50089"/>
    </source>
</evidence>
<evidence type="ECO:0000256" key="9">
    <source>
        <dbReference type="ARBA" id="ARBA00023136"/>
    </source>
</evidence>
<dbReference type="GO" id="GO:0008270">
    <property type="term" value="F:zinc ion binding"/>
    <property type="evidence" value="ECO:0007669"/>
    <property type="project" value="UniProtKB-KW"/>
</dbReference>
<evidence type="ECO:0000313" key="14">
    <source>
        <dbReference type="EMBL" id="ONK71357.1"/>
    </source>
</evidence>
<protein>
    <recommendedName>
        <fullName evidence="11">E3 ubiquitin-protein ligase RMA</fullName>
        <ecNumber evidence="11">2.3.2.27</ecNumber>
    </recommendedName>
    <alternativeName>
        <fullName evidence="11">Protein RING membrane-anchor</fullName>
    </alternativeName>
    <alternativeName>
        <fullName evidence="11">RING-type E3 ubiquitin transferase RMA</fullName>
    </alternativeName>
</protein>
<evidence type="ECO:0000313" key="15">
    <source>
        <dbReference type="Proteomes" id="UP000243459"/>
    </source>
</evidence>
<evidence type="ECO:0000256" key="7">
    <source>
        <dbReference type="ARBA" id="ARBA00022786"/>
    </source>
</evidence>
<dbReference type="GO" id="GO:0016567">
    <property type="term" value="P:protein ubiquitination"/>
    <property type="evidence" value="ECO:0007669"/>
    <property type="project" value="UniProtKB-UniPathway"/>
</dbReference>
<dbReference type="GO" id="GO:0006511">
    <property type="term" value="P:ubiquitin-dependent protein catabolic process"/>
    <property type="evidence" value="ECO:0007669"/>
    <property type="project" value="UniProtKB-UniRule"/>
</dbReference>
<dbReference type="PROSITE" id="PS50089">
    <property type="entry name" value="ZF_RING_2"/>
    <property type="match status" value="1"/>
</dbReference>
<feature type="compositionally biased region" description="Basic residues" evidence="12">
    <location>
        <begin position="144"/>
        <end position="160"/>
    </location>
</feature>
<dbReference type="Gramene" id="ONK71357">
    <property type="protein sequence ID" value="ONK71357"/>
    <property type="gene ID" value="A4U43_C04F7670"/>
</dbReference>
<dbReference type="PANTHER" id="PTHR12313">
    <property type="entry name" value="E3 UBIQUITIN-PROTEIN LIGASE RNF5-RELATED"/>
    <property type="match status" value="1"/>
</dbReference>
<feature type="compositionally biased region" description="Basic and acidic residues" evidence="12">
    <location>
        <begin position="16"/>
        <end position="29"/>
    </location>
</feature>
<keyword evidence="9 11" id="KW-0472">Membrane</keyword>
<reference evidence="15" key="1">
    <citation type="journal article" date="2017" name="Nat. Commun.">
        <title>The asparagus genome sheds light on the origin and evolution of a young Y chromosome.</title>
        <authorList>
            <person name="Harkess A."/>
            <person name="Zhou J."/>
            <person name="Xu C."/>
            <person name="Bowers J.E."/>
            <person name="Van der Hulst R."/>
            <person name="Ayyampalayam S."/>
            <person name="Mercati F."/>
            <person name="Riccardi P."/>
            <person name="McKain M.R."/>
            <person name="Kakrana A."/>
            <person name="Tang H."/>
            <person name="Ray J."/>
            <person name="Groenendijk J."/>
            <person name="Arikit S."/>
            <person name="Mathioni S.M."/>
            <person name="Nakano M."/>
            <person name="Shan H."/>
            <person name="Telgmann-Rauber A."/>
            <person name="Kanno A."/>
            <person name="Yue Z."/>
            <person name="Chen H."/>
            <person name="Li W."/>
            <person name="Chen Y."/>
            <person name="Xu X."/>
            <person name="Zhang Y."/>
            <person name="Luo S."/>
            <person name="Chen H."/>
            <person name="Gao J."/>
            <person name="Mao Z."/>
            <person name="Pires J.C."/>
            <person name="Luo M."/>
            <person name="Kudrna D."/>
            <person name="Wing R.A."/>
            <person name="Meyers B.C."/>
            <person name="Yi K."/>
            <person name="Kong H."/>
            <person name="Lavrijsen P."/>
            <person name="Sunseri F."/>
            <person name="Falavigna A."/>
            <person name="Ye Y."/>
            <person name="Leebens-Mack J.H."/>
            <person name="Chen G."/>
        </authorList>
    </citation>
    <scope>NUCLEOTIDE SEQUENCE [LARGE SCALE GENOMIC DNA]</scope>
    <source>
        <strain evidence="15">cv. DH0086</strain>
    </source>
</reference>
<feature type="transmembrane region" description="Helical" evidence="11">
    <location>
        <begin position="171"/>
        <end position="192"/>
    </location>
</feature>
<feature type="region of interest" description="Disordered" evidence="12">
    <location>
        <begin position="1"/>
        <end position="35"/>
    </location>
</feature>
<keyword evidence="8 11" id="KW-0862">Zinc</keyword>
<keyword evidence="11" id="KW-1133">Transmembrane helix</keyword>
<feature type="compositionally biased region" description="Polar residues" evidence="12">
    <location>
        <begin position="106"/>
        <end position="125"/>
    </location>
</feature>
<comment type="subcellular location">
    <subcellularLocation>
        <location evidence="2">Endomembrane system</location>
    </subcellularLocation>
    <subcellularLocation>
        <location evidence="11">Endoplasmic reticulum membrane</location>
        <topology evidence="11">Single-pass type IV membrane protein</topology>
    </subcellularLocation>
</comment>
<proteinExistence type="predicted"/>
<evidence type="ECO:0000256" key="4">
    <source>
        <dbReference type="ARBA" id="ARBA00022679"/>
    </source>
</evidence>
<evidence type="ECO:0000256" key="5">
    <source>
        <dbReference type="ARBA" id="ARBA00022723"/>
    </source>
</evidence>
<gene>
    <name evidence="14" type="ORF">A4U43_C04F7670</name>
</gene>
<comment type="pathway">
    <text evidence="3 11">Protein modification; protein ubiquitination.</text>
</comment>
<keyword evidence="15" id="KW-1185">Reference proteome</keyword>
<keyword evidence="5 11" id="KW-0479">Metal-binding</keyword>